<evidence type="ECO:0000313" key="1">
    <source>
        <dbReference type="EMBL" id="EMP27731.1"/>
    </source>
</evidence>
<name>M7AQY9_CHEMY</name>
<dbReference type="AlphaFoldDB" id="M7AQY9"/>
<reference evidence="2" key="1">
    <citation type="journal article" date="2013" name="Nat. Genet.">
        <title>The draft genomes of soft-shell turtle and green sea turtle yield insights into the development and evolution of the turtle-specific body plan.</title>
        <authorList>
            <person name="Wang Z."/>
            <person name="Pascual-Anaya J."/>
            <person name="Zadissa A."/>
            <person name="Li W."/>
            <person name="Niimura Y."/>
            <person name="Huang Z."/>
            <person name="Li C."/>
            <person name="White S."/>
            <person name="Xiong Z."/>
            <person name="Fang D."/>
            <person name="Wang B."/>
            <person name="Ming Y."/>
            <person name="Chen Y."/>
            <person name="Zheng Y."/>
            <person name="Kuraku S."/>
            <person name="Pignatelli M."/>
            <person name="Herrero J."/>
            <person name="Beal K."/>
            <person name="Nozawa M."/>
            <person name="Li Q."/>
            <person name="Wang J."/>
            <person name="Zhang H."/>
            <person name="Yu L."/>
            <person name="Shigenobu S."/>
            <person name="Wang J."/>
            <person name="Liu J."/>
            <person name="Flicek P."/>
            <person name="Searle S."/>
            <person name="Wang J."/>
            <person name="Kuratani S."/>
            <person name="Yin Y."/>
            <person name="Aken B."/>
            <person name="Zhang G."/>
            <person name="Irie N."/>
        </authorList>
    </citation>
    <scope>NUCLEOTIDE SEQUENCE [LARGE SCALE GENOMIC DNA]</scope>
</reference>
<organism evidence="1 2">
    <name type="scientific">Chelonia mydas</name>
    <name type="common">Green sea-turtle</name>
    <name type="synonym">Chelonia agassizi</name>
    <dbReference type="NCBI Taxonomy" id="8469"/>
    <lineage>
        <taxon>Eukaryota</taxon>
        <taxon>Metazoa</taxon>
        <taxon>Chordata</taxon>
        <taxon>Craniata</taxon>
        <taxon>Vertebrata</taxon>
        <taxon>Euteleostomi</taxon>
        <taxon>Archelosauria</taxon>
        <taxon>Testudinata</taxon>
        <taxon>Testudines</taxon>
        <taxon>Cryptodira</taxon>
        <taxon>Durocryptodira</taxon>
        <taxon>Americhelydia</taxon>
        <taxon>Chelonioidea</taxon>
        <taxon>Cheloniidae</taxon>
        <taxon>Chelonia</taxon>
    </lineage>
</organism>
<sequence length="180" mass="20434">MGTRLELCHNWQEQRCLLQFSGPAICGATYFLAPSSESTDWESPMANAQRDQQLKNKERCLLQFSGPAICGATYFLAPSSESTDWESPMANAQRDQQLKNKESVSLGYSPTVFPNPRSVHTEKPNLSFRVLQTQADRYSCGYRFERRVVKHWNALPREVVESPSLEVFKVRLDKALAGMI</sequence>
<keyword evidence="2" id="KW-1185">Reference proteome</keyword>
<evidence type="ECO:0000313" key="2">
    <source>
        <dbReference type="Proteomes" id="UP000031443"/>
    </source>
</evidence>
<dbReference type="EMBL" id="KB567671">
    <property type="protein sequence ID" value="EMP27731.1"/>
    <property type="molecule type" value="Genomic_DNA"/>
</dbReference>
<proteinExistence type="predicted"/>
<gene>
    <name evidence="1" type="ORF">UY3_15176</name>
</gene>
<accession>M7AQY9</accession>
<protein>
    <submittedName>
        <fullName evidence="1">Uncharacterized protein</fullName>
    </submittedName>
</protein>
<dbReference type="Proteomes" id="UP000031443">
    <property type="component" value="Unassembled WGS sequence"/>
</dbReference>